<dbReference type="AlphaFoldDB" id="A0A2C9L8G4"/>
<dbReference type="Pfam" id="PF02092">
    <property type="entry name" value="tRNA_synt_2f"/>
    <property type="match status" value="1"/>
</dbReference>
<name>A0A2C9L8G4_BIOGL</name>
<sequence length="360" mass="40476">QRILSFKNALEKVLESEKLFVNVDLIEVSEIALGVEFPNLICVDLDKTLMLSLPNIITVNVIEKYGFIALYNDSGVLSNKVVTVINVKPSDVIVNGYRQMIEARLMDALHAWRYSMSVDVEALEGRLSKMLFYNSLGTVAEKIHRITVLAKYLTIWIPHVNIIEVEKAARLSKLDLTMEIVNEFPSLQGEIGAIYAKNNGASDLVSDAIREHYLPHGMSGPMPMTAEGITLSIADKLDTIVGFFIINKIPTSSQDPLGLRRAVLSIIRTTIHHNIDVPFSIVVYKAIQNYPRSLYKTRFHTKIIETIALIAHKKHDSEESHSNDISYIRKSVIEFFKERFISVISSEYSISSDIALSVLN</sequence>
<dbReference type="SUPFAM" id="SSF109604">
    <property type="entry name" value="HD-domain/PDEase-like"/>
    <property type="match status" value="1"/>
</dbReference>
<dbReference type="KEGG" id="bgt:106077374"/>
<keyword evidence="7" id="KW-0030">Aminoacyl-tRNA synthetase</keyword>
<evidence type="ECO:0000256" key="3">
    <source>
        <dbReference type="ARBA" id="ARBA00022598"/>
    </source>
</evidence>
<dbReference type="GO" id="GO:0006426">
    <property type="term" value="P:glycyl-tRNA aminoacylation"/>
    <property type="evidence" value="ECO:0007669"/>
    <property type="project" value="InterPro"/>
</dbReference>
<evidence type="ECO:0000256" key="7">
    <source>
        <dbReference type="ARBA" id="ARBA00023146"/>
    </source>
</evidence>
<dbReference type="GO" id="GO:0005524">
    <property type="term" value="F:ATP binding"/>
    <property type="evidence" value="ECO:0007669"/>
    <property type="project" value="UniProtKB-KW"/>
</dbReference>
<evidence type="ECO:0000313" key="10">
    <source>
        <dbReference type="Proteomes" id="UP000076420"/>
    </source>
</evidence>
<comment type="catalytic activity">
    <reaction evidence="8">
        <text>tRNA(Gly) + glycine + ATP = glycyl-tRNA(Gly) + AMP + diphosphate</text>
        <dbReference type="Rhea" id="RHEA:16013"/>
        <dbReference type="Rhea" id="RHEA-COMP:9664"/>
        <dbReference type="Rhea" id="RHEA-COMP:9683"/>
        <dbReference type="ChEBI" id="CHEBI:30616"/>
        <dbReference type="ChEBI" id="CHEBI:33019"/>
        <dbReference type="ChEBI" id="CHEBI:57305"/>
        <dbReference type="ChEBI" id="CHEBI:78442"/>
        <dbReference type="ChEBI" id="CHEBI:78522"/>
        <dbReference type="ChEBI" id="CHEBI:456215"/>
        <dbReference type="EC" id="6.1.1.14"/>
    </reaction>
</comment>
<evidence type="ECO:0000256" key="4">
    <source>
        <dbReference type="ARBA" id="ARBA00022741"/>
    </source>
</evidence>
<dbReference type="PANTHER" id="PTHR30075">
    <property type="entry name" value="GLYCYL-TRNA SYNTHETASE"/>
    <property type="match status" value="1"/>
</dbReference>
<keyword evidence="5" id="KW-0067">ATP-binding</keyword>
<dbReference type="STRING" id="6526.A0A2C9L8G4"/>
<dbReference type="EC" id="6.1.1.14" evidence="2"/>
<accession>A0A2C9L8G4</accession>
<dbReference type="GO" id="GO:0005829">
    <property type="term" value="C:cytosol"/>
    <property type="evidence" value="ECO:0007669"/>
    <property type="project" value="TreeGrafter"/>
</dbReference>
<evidence type="ECO:0000256" key="8">
    <source>
        <dbReference type="ARBA" id="ARBA00047937"/>
    </source>
</evidence>
<dbReference type="VEuPathDB" id="VectorBase:BGLB028273"/>
<gene>
    <name evidence="9" type="primary">106077374</name>
</gene>
<evidence type="ECO:0000256" key="1">
    <source>
        <dbReference type="ARBA" id="ARBA00008226"/>
    </source>
</evidence>
<dbReference type="PRINTS" id="PR01045">
    <property type="entry name" value="TRNASYNTHGB"/>
</dbReference>
<evidence type="ECO:0000313" key="9">
    <source>
        <dbReference type="EnsemblMetazoa" id="BGLB028273-PA"/>
    </source>
</evidence>
<evidence type="ECO:0000256" key="6">
    <source>
        <dbReference type="ARBA" id="ARBA00022917"/>
    </source>
</evidence>
<keyword evidence="6" id="KW-0648">Protein biosynthesis</keyword>
<dbReference type="PANTHER" id="PTHR30075:SF2">
    <property type="entry name" value="GLYCINE--TRNA LIGASE, CHLOROPLASTIC_MITOCHONDRIAL 2"/>
    <property type="match status" value="1"/>
</dbReference>
<reference evidence="9" key="1">
    <citation type="submission" date="2020-05" db="UniProtKB">
        <authorList>
            <consortium name="EnsemblMetazoa"/>
        </authorList>
    </citation>
    <scope>IDENTIFICATION</scope>
    <source>
        <strain evidence="9">BB02</strain>
    </source>
</reference>
<dbReference type="InterPro" id="IPR015944">
    <property type="entry name" value="Gly-tRNA-synth_bsu"/>
</dbReference>
<dbReference type="PROSITE" id="PS50861">
    <property type="entry name" value="AA_TRNA_LIGASE_II_GLYAB"/>
    <property type="match status" value="1"/>
</dbReference>
<dbReference type="InterPro" id="IPR006194">
    <property type="entry name" value="Gly-tRNA-synth_heterodimer"/>
</dbReference>
<dbReference type="EnsemblMetazoa" id="BGLB028273-RA">
    <property type="protein sequence ID" value="BGLB028273-PA"/>
    <property type="gene ID" value="BGLB028273"/>
</dbReference>
<keyword evidence="4" id="KW-0547">Nucleotide-binding</keyword>
<protein>
    <recommendedName>
        <fullName evidence="2">glycine--tRNA ligase</fullName>
        <ecNumber evidence="2">6.1.1.14</ecNumber>
    </recommendedName>
</protein>
<comment type="similarity">
    <text evidence="1">Belongs to the class-II aminoacyl-tRNA synthetase family.</text>
</comment>
<evidence type="ECO:0000256" key="5">
    <source>
        <dbReference type="ARBA" id="ARBA00022840"/>
    </source>
</evidence>
<dbReference type="GO" id="GO:0004820">
    <property type="term" value="F:glycine-tRNA ligase activity"/>
    <property type="evidence" value="ECO:0007669"/>
    <property type="project" value="UniProtKB-EC"/>
</dbReference>
<evidence type="ECO:0000256" key="2">
    <source>
        <dbReference type="ARBA" id="ARBA00012829"/>
    </source>
</evidence>
<organism evidence="9 10">
    <name type="scientific">Biomphalaria glabrata</name>
    <name type="common">Bloodfluke planorb</name>
    <name type="synonym">Freshwater snail</name>
    <dbReference type="NCBI Taxonomy" id="6526"/>
    <lineage>
        <taxon>Eukaryota</taxon>
        <taxon>Metazoa</taxon>
        <taxon>Spiralia</taxon>
        <taxon>Lophotrochozoa</taxon>
        <taxon>Mollusca</taxon>
        <taxon>Gastropoda</taxon>
        <taxon>Heterobranchia</taxon>
        <taxon>Euthyneura</taxon>
        <taxon>Panpulmonata</taxon>
        <taxon>Hygrophila</taxon>
        <taxon>Lymnaeoidea</taxon>
        <taxon>Planorbidae</taxon>
        <taxon>Biomphalaria</taxon>
    </lineage>
</organism>
<dbReference type="Proteomes" id="UP000076420">
    <property type="component" value="Unassembled WGS sequence"/>
</dbReference>
<proteinExistence type="inferred from homology"/>
<keyword evidence="3" id="KW-0436">Ligase</keyword>